<protein>
    <submittedName>
        <fullName evidence="1">Structural maintenance of chromosomes family protein</fullName>
    </submittedName>
</protein>
<dbReference type="AlphaFoldDB" id="A0A4Y1RN68"/>
<name>A0A4Y1RN68_PRUDU</name>
<gene>
    <name evidence="1" type="ORF">Prudu_016745</name>
</gene>
<dbReference type="PANTHER" id="PTHR43977">
    <property type="entry name" value="STRUCTURAL MAINTENANCE OF CHROMOSOMES PROTEIN 3"/>
    <property type="match status" value="1"/>
</dbReference>
<proteinExistence type="predicted"/>
<sequence length="220" mass="24886">MNAKNHWFEEGRVILGWKTHHEKSLAEVLQYIISQLVLLASRIMEGEKQLSILCQKQGRAIQFSSKAARDKCLQKEIDDLERVLSSSLAQILICTDLINILFSWVRVFHFELTIISQNVFRNKTDLGPPDVPGAKKLQDELKQLNAELSERDAYIDSRGREIAIIELNLSSLSQMQCSIIIAAVEKAEKCLDHATAGVSESIDGQSKQLRIIKDENTKLK</sequence>
<dbReference type="EMBL" id="AP019302">
    <property type="protein sequence ID" value="BBH05378.1"/>
    <property type="molecule type" value="Genomic_DNA"/>
</dbReference>
<evidence type="ECO:0000313" key="1">
    <source>
        <dbReference type="EMBL" id="BBH05378.1"/>
    </source>
</evidence>
<organism evidence="1">
    <name type="scientific">Prunus dulcis</name>
    <name type="common">Almond</name>
    <name type="synonym">Amygdalus dulcis</name>
    <dbReference type="NCBI Taxonomy" id="3755"/>
    <lineage>
        <taxon>Eukaryota</taxon>
        <taxon>Viridiplantae</taxon>
        <taxon>Streptophyta</taxon>
        <taxon>Embryophyta</taxon>
        <taxon>Tracheophyta</taxon>
        <taxon>Spermatophyta</taxon>
        <taxon>Magnoliopsida</taxon>
        <taxon>eudicotyledons</taxon>
        <taxon>Gunneridae</taxon>
        <taxon>Pentapetalae</taxon>
        <taxon>rosids</taxon>
        <taxon>fabids</taxon>
        <taxon>Rosales</taxon>
        <taxon>Rosaceae</taxon>
        <taxon>Amygdaloideae</taxon>
        <taxon>Amygdaleae</taxon>
        <taxon>Prunus</taxon>
    </lineage>
</organism>
<reference evidence="1" key="1">
    <citation type="journal article" date="2019" name="Science">
        <title>Mutation of a bHLH transcription factor allowed almond domestication.</title>
        <authorList>
            <person name="Sanchez-Perez R."/>
            <person name="Pavan S."/>
            <person name="Mazzeo R."/>
            <person name="Moldovan C."/>
            <person name="Aiese Cigliano R."/>
            <person name="Del Cueto J."/>
            <person name="Ricciardi F."/>
            <person name="Lotti C."/>
            <person name="Ricciardi L."/>
            <person name="Dicenta F."/>
            <person name="Lopez-Marques R.L."/>
            <person name="Lindberg Moller B."/>
        </authorList>
    </citation>
    <scope>NUCLEOTIDE SEQUENCE</scope>
</reference>
<accession>A0A4Y1RN68</accession>